<dbReference type="EMBL" id="KN831946">
    <property type="protein sequence ID" value="KIO13765.1"/>
    <property type="molecule type" value="Genomic_DNA"/>
</dbReference>
<dbReference type="HOGENOM" id="CLU_134973_3_1_1"/>
<dbReference type="STRING" id="870435.A0A0C3PI64"/>
<dbReference type="Proteomes" id="UP000054217">
    <property type="component" value="Unassembled WGS sequence"/>
</dbReference>
<dbReference type="CDD" id="cd00371">
    <property type="entry name" value="HMA"/>
    <property type="match status" value="1"/>
</dbReference>
<evidence type="ECO:0000256" key="4">
    <source>
        <dbReference type="ARBA" id="ARBA00023008"/>
    </source>
</evidence>
<proteinExistence type="inferred from homology"/>
<evidence type="ECO:0000256" key="3">
    <source>
        <dbReference type="ARBA" id="ARBA00022796"/>
    </source>
</evidence>
<evidence type="ECO:0000256" key="6">
    <source>
        <dbReference type="ARBA" id="ARBA00023186"/>
    </source>
</evidence>
<dbReference type="AlphaFoldDB" id="A0A0C3PI64"/>
<keyword evidence="5" id="KW-0406">Ion transport</keyword>
<protein>
    <recommendedName>
        <fullName evidence="8">HMA domain-containing protein</fullName>
    </recommendedName>
</protein>
<keyword evidence="4" id="KW-0186">Copper</keyword>
<organism evidence="9 10">
    <name type="scientific">Pisolithus tinctorius Marx 270</name>
    <dbReference type="NCBI Taxonomy" id="870435"/>
    <lineage>
        <taxon>Eukaryota</taxon>
        <taxon>Fungi</taxon>
        <taxon>Dikarya</taxon>
        <taxon>Basidiomycota</taxon>
        <taxon>Agaricomycotina</taxon>
        <taxon>Agaricomycetes</taxon>
        <taxon>Agaricomycetidae</taxon>
        <taxon>Boletales</taxon>
        <taxon>Sclerodermatineae</taxon>
        <taxon>Pisolithaceae</taxon>
        <taxon>Pisolithus</taxon>
    </lineage>
</organism>
<evidence type="ECO:0000256" key="7">
    <source>
        <dbReference type="ARBA" id="ARBA00038171"/>
    </source>
</evidence>
<dbReference type="InterPro" id="IPR036163">
    <property type="entry name" value="HMA_dom_sf"/>
</dbReference>
<accession>A0A0C3PI64</accession>
<dbReference type="GO" id="GO:0006825">
    <property type="term" value="P:copper ion transport"/>
    <property type="evidence" value="ECO:0007669"/>
    <property type="project" value="UniProtKB-KW"/>
</dbReference>
<dbReference type="PROSITE" id="PS50846">
    <property type="entry name" value="HMA_2"/>
    <property type="match status" value="1"/>
</dbReference>
<dbReference type="InParanoid" id="A0A0C3PI64"/>
<gene>
    <name evidence="9" type="ORF">M404DRAFT_123052</name>
</gene>
<evidence type="ECO:0000259" key="8">
    <source>
        <dbReference type="PROSITE" id="PS50846"/>
    </source>
</evidence>
<dbReference type="Pfam" id="PF00403">
    <property type="entry name" value="HMA"/>
    <property type="match status" value="1"/>
</dbReference>
<dbReference type="GO" id="GO:0016531">
    <property type="term" value="F:copper chaperone activity"/>
    <property type="evidence" value="ECO:0007669"/>
    <property type="project" value="TreeGrafter"/>
</dbReference>
<reference evidence="10" key="2">
    <citation type="submission" date="2015-01" db="EMBL/GenBank/DDBJ databases">
        <title>Evolutionary Origins and Diversification of the Mycorrhizal Mutualists.</title>
        <authorList>
            <consortium name="DOE Joint Genome Institute"/>
            <consortium name="Mycorrhizal Genomics Consortium"/>
            <person name="Kohler A."/>
            <person name="Kuo A."/>
            <person name="Nagy L.G."/>
            <person name="Floudas D."/>
            <person name="Copeland A."/>
            <person name="Barry K.W."/>
            <person name="Cichocki N."/>
            <person name="Veneault-Fourrey C."/>
            <person name="LaButti K."/>
            <person name="Lindquist E.A."/>
            <person name="Lipzen A."/>
            <person name="Lundell T."/>
            <person name="Morin E."/>
            <person name="Murat C."/>
            <person name="Riley R."/>
            <person name="Ohm R."/>
            <person name="Sun H."/>
            <person name="Tunlid A."/>
            <person name="Henrissat B."/>
            <person name="Grigoriev I.V."/>
            <person name="Hibbett D.S."/>
            <person name="Martin F."/>
        </authorList>
    </citation>
    <scope>NUCLEOTIDE SEQUENCE [LARGE SCALE GENOMIC DNA]</scope>
    <source>
        <strain evidence="10">Marx 270</strain>
    </source>
</reference>
<dbReference type="FunCoup" id="A0A0C3PI64">
    <property type="interactions" value="345"/>
</dbReference>
<dbReference type="SUPFAM" id="SSF55008">
    <property type="entry name" value="HMA, heavy metal-associated domain"/>
    <property type="match status" value="1"/>
</dbReference>
<keyword evidence="10" id="KW-1185">Reference proteome</keyword>
<dbReference type="GO" id="GO:0046872">
    <property type="term" value="F:metal ion binding"/>
    <property type="evidence" value="ECO:0007669"/>
    <property type="project" value="UniProtKB-KW"/>
</dbReference>
<keyword evidence="2" id="KW-0479">Metal-binding</keyword>
<keyword evidence="3" id="KW-0187">Copper transport</keyword>
<feature type="non-terminal residue" evidence="9">
    <location>
        <position position="1"/>
    </location>
</feature>
<name>A0A0C3PI64_PISTI</name>
<evidence type="ECO:0000256" key="2">
    <source>
        <dbReference type="ARBA" id="ARBA00022723"/>
    </source>
</evidence>
<keyword evidence="6" id="KW-0143">Chaperone</keyword>
<sequence length="75" mass="8272">HTYQYEVKMTCSGCSGAVSRALAKLKEQGVESYDVNLEKQQVTVHGTAEYDFVLEKIKKTGKDVSVDRDENGCVG</sequence>
<dbReference type="GO" id="GO:0005829">
    <property type="term" value="C:cytosol"/>
    <property type="evidence" value="ECO:0007669"/>
    <property type="project" value="TreeGrafter"/>
</dbReference>
<evidence type="ECO:0000256" key="5">
    <source>
        <dbReference type="ARBA" id="ARBA00023065"/>
    </source>
</evidence>
<evidence type="ECO:0000256" key="1">
    <source>
        <dbReference type="ARBA" id="ARBA00022448"/>
    </source>
</evidence>
<dbReference type="PANTHER" id="PTHR46365:SF1">
    <property type="entry name" value="COPPER TRANSPORT PROTEIN ATOX1"/>
    <property type="match status" value="1"/>
</dbReference>
<dbReference type="FunFam" id="3.30.70.100:FF:000008">
    <property type="entry name" value="Copper transport protein ATOX1"/>
    <property type="match status" value="1"/>
</dbReference>
<keyword evidence="1" id="KW-0813">Transport</keyword>
<dbReference type="PANTHER" id="PTHR46365">
    <property type="entry name" value="COPPER TRANSPORT PROTEIN ATOX1"/>
    <property type="match status" value="1"/>
</dbReference>
<dbReference type="Gene3D" id="3.30.70.100">
    <property type="match status" value="1"/>
</dbReference>
<dbReference type="InterPro" id="IPR051881">
    <property type="entry name" value="Copper_transport_ATOX1-like"/>
</dbReference>
<evidence type="ECO:0000313" key="9">
    <source>
        <dbReference type="EMBL" id="KIO13765.1"/>
    </source>
</evidence>
<reference evidence="9 10" key="1">
    <citation type="submission" date="2014-04" db="EMBL/GenBank/DDBJ databases">
        <authorList>
            <consortium name="DOE Joint Genome Institute"/>
            <person name="Kuo A."/>
            <person name="Kohler A."/>
            <person name="Costa M.D."/>
            <person name="Nagy L.G."/>
            <person name="Floudas D."/>
            <person name="Copeland A."/>
            <person name="Barry K.W."/>
            <person name="Cichocki N."/>
            <person name="Veneault-Fourrey C."/>
            <person name="LaButti K."/>
            <person name="Lindquist E.A."/>
            <person name="Lipzen A."/>
            <person name="Lundell T."/>
            <person name="Morin E."/>
            <person name="Murat C."/>
            <person name="Sun H."/>
            <person name="Tunlid A."/>
            <person name="Henrissat B."/>
            <person name="Grigoriev I.V."/>
            <person name="Hibbett D.S."/>
            <person name="Martin F."/>
            <person name="Nordberg H.P."/>
            <person name="Cantor M.N."/>
            <person name="Hua S.X."/>
        </authorList>
    </citation>
    <scope>NUCLEOTIDE SEQUENCE [LARGE SCALE GENOMIC DNA]</scope>
    <source>
        <strain evidence="9 10">Marx 270</strain>
    </source>
</reference>
<evidence type="ECO:0000313" key="10">
    <source>
        <dbReference type="Proteomes" id="UP000054217"/>
    </source>
</evidence>
<comment type="similarity">
    <text evidence="7">Belongs to the ATX1 family.</text>
</comment>
<dbReference type="InterPro" id="IPR006121">
    <property type="entry name" value="HMA_dom"/>
</dbReference>
<dbReference type="OrthoDB" id="689350at2759"/>
<feature type="domain" description="HMA" evidence="8">
    <location>
        <begin position="1"/>
        <end position="65"/>
    </location>
</feature>